<evidence type="ECO:0000313" key="2">
    <source>
        <dbReference type="Proteomes" id="UP000632774"/>
    </source>
</evidence>
<name>A0ABR9XMY6_9SPHI</name>
<dbReference type="Proteomes" id="UP000632774">
    <property type="component" value="Unassembled WGS sequence"/>
</dbReference>
<dbReference type="EMBL" id="JADFFM010000002">
    <property type="protein sequence ID" value="MBE9668718.1"/>
    <property type="molecule type" value="Genomic_DNA"/>
</dbReference>
<proteinExistence type="predicted"/>
<protein>
    <submittedName>
        <fullName evidence="1">Uncharacterized protein</fullName>
    </submittedName>
</protein>
<keyword evidence="2" id="KW-1185">Reference proteome</keyword>
<organism evidence="1 2">
    <name type="scientific">Mucilaginibacter boryungensis</name>
    <dbReference type="NCBI Taxonomy" id="768480"/>
    <lineage>
        <taxon>Bacteria</taxon>
        <taxon>Pseudomonadati</taxon>
        <taxon>Bacteroidota</taxon>
        <taxon>Sphingobacteriia</taxon>
        <taxon>Sphingobacteriales</taxon>
        <taxon>Sphingobacteriaceae</taxon>
        <taxon>Mucilaginibacter</taxon>
    </lineage>
</organism>
<dbReference type="RefSeq" id="WP_194108105.1">
    <property type="nucleotide sequence ID" value="NZ_JADFFM010000002.1"/>
</dbReference>
<gene>
    <name evidence="1" type="ORF">IRJ18_20285</name>
</gene>
<comment type="caution">
    <text evidence="1">The sequence shown here is derived from an EMBL/GenBank/DDBJ whole genome shotgun (WGS) entry which is preliminary data.</text>
</comment>
<sequence length="152" mass="18260">MEVQNNLFLKTKQNKRWTIAMSRPEKYVKMMNESTEAAYHRIITFIKQQHLKPTERYFERDYKHDTSEGIFGMHCFMTPSFYWALNCSLLYTYEVEFAFSSCPCESDIRHMIRAYPLDRNTSEAQLQPDFKAYYDKVLQVQEPRFIHSLQGN</sequence>
<evidence type="ECO:0000313" key="1">
    <source>
        <dbReference type="EMBL" id="MBE9668718.1"/>
    </source>
</evidence>
<accession>A0ABR9XMY6</accession>
<reference evidence="1 2" key="1">
    <citation type="submission" date="2020-10" db="EMBL/GenBank/DDBJ databases">
        <title>Mucilaginibacter mali sp. nov., isolated from rhizosphere soil of apple orchard.</title>
        <authorList>
            <person name="Lee J.-S."/>
            <person name="Kim H.S."/>
            <person name="Kim J.-S."/>
        </authorList>
    </citation>
    <scope>NUCLEOTIDE SEQUENCE [LARGE SCALE GENOMIC DNA]</scope>
    <source>
        <strain evidence="1 2">KCTC 23157</strain>
    </source>
</reference>